<dbReference type="AlphaFoldDB" id="A0AB39QFW1"/>
<dbReference type="InterPro" id="IPR002731">
    <property type="entry name" value="ATPase_BadF"/>
</dbReference>
<protein>
    <submittedName>
        <fullName evidence="2">BadF/BadG/BcrA/BcrD ATPase family protein</fullName>
    </submittedName>
</protein>
<name>A0AB39QFW1_9ACTN</name>
<dbReference type="InterPro" id="IPR052519">
    <property type="entry name" value="Euk-type_GlcNAc_Kinase"/>
</dbReference>
<dbReference type="RefSeq" id="WP_369220860.1">
    <property type="nucleotide sequence ID" value="NZ_CP163441.1"/>
</dbReference>
<organism evidence="2">
    <name type="scientific">Streptomyces sp. R39</name>
    <dbReference type="NCBI Taxonomy" id="3238631"/>
    <lineage>
        <taxon>Bacteria</taxon>
        <taxon>Bacillati</taxon>
        <taxon>Actinomycetota</taxon>
        <taxon>Actinomycetes</taxon>
        <taxon>Kitasatosporales</taxon>
        <taxon>Streptomycetaceae</taxon>
        <taxon>Streptomyces</taxon>
    </lineage>
</organism>
<dbReference type="SUPFAM" id="SSF53067">
    <property type="entry name" value="Actin-like ATPase domain"/>
    <property type="match status" value="2"/>
</dbReference>
<dbReference type="Gene3D" id="3.30.420.40">
    <property type="match status" value="1"/>
</dbReference>
<dbReference type="PANTHER" id="PTHR43190:SF3">
    <property type="entry name" value="N-ACETYL-D-GLUCOSAMINE KINASE"/>
    <property type="match status" value="1"/>
</dbReference>
<evidence type="ECO:0000259" key="1">
    <source>
        <dbReference type="Pfam" id="PF01869"/>
    </source>
</evidence>
<dbReference type="Pfam" id="PF01869">
    <property type="entry name" value="BcrAD_BadFG"/>
    <property type="match status" value="1"/>
</dbReference>
<accession>A0AB39QFW1</accession>
<proteinExistence type="predicted"/>
<dbReference type="InterPro" id="IPR043129">
    <property type="entry name" value="ATPase_NBD"/>
</dbReference>
<sequence length="353" mass="34820">MNSEVNPVPGSGPRRVVGLDAGGTRTRAVLADAGDGRTLGEGVAGPGNALTVPGPELADHLAEAVASAVPEAERAYVAAAVGGFAGAARAPEEEPGRVRARAALTAALTRLGIGTETVEVYSDIEAAFAGAPGRPAGGLALVAGTGVVAARIAGRVLAATSGGDGWLLGDDGGGHWIGREAVRAALRAADGRGGPTALTTAVGRALGVPASVLPPGGSDSCAPWADGRTWAPAPRAAYRARLLPAVMDRPPVRLADLAPLVPRAAAEKDAVAAAILQEAAAHLAGTVAALGPRPGEALVVTGGLVAPDGPLLTPLTERLAHLDLTITPVTDGRAGTVALAQRLATGRRPAKAP</sequence>
<dbReference type="EMBL" id="CP163441">
    <property type="protein sequence ID" value="XDQ41148.1"/>
    <property type="molecule type" value="Genomic_DNA"/>
</dbReference>
<reference evidence="2" key="1">
    <citation type="submission" date="2024-07" db="EMBL/GenBank/DDBJ databases">
        <authorList>
            <person name="Yu S.T."/>
        </authorList>
    </citation>
    <scope>NUCLEOTIDE SEQUENCE</scope>
    <source>
        <strain evidence="2">R39</strain>
    </source>
</reference>
<feature type="domain" description="ATPase BadF/BadG/BcrA/BcrD type" evidence="1">
    <location>
        <begin position="17"/>
        <end position="305"/>
    </location>
</feature>
<gene>
    <name evidence="2" type="ORF">AB5J52_02045</name>
</gene>
<dbReference type="PANTHER" id="PTHR43190">
    <property type="entry name" value="N-ACETYL-D-GLUCOSAMINE KINASE"/>
    <property type="match status" value="1"/>
</dbReference>
<evidence type="ECO:0000313" key="2">
    <source>
        <dbReference type="EMBL" id="XDQ41148.1"/>
    </source>
</evidence>